<dbReference type="Gene3D" id="3.60.110.10">
    <property type="entry name" value="Carbon-nitrogen hydrolase"/>
    <property type="match status" value="1"/>
</dbReference>
<reference evidence="3 4" key="1">
    <citation type="submission" date="2015-05" db="EMBL/GenBank/DDBJ databases">
        <title>Genome sequencing and analysis of members of genus Stenotrophomonas.</title>
        <authorList>
            <person name="Patil P.P."/>
            <person name="Midha S."/>
            <person name="Patil P.B."/>
        </authorList>
    </citation>
    <scope>NUCLEOTIDE SEQUENCE [LARGE SCALE GENOMIC DNA]</scope>
    <source>
        <strain evidence="3 4">DSM 18929</strain>
    </source>
</reference>
<evidence type="ECO:0000313" key="4">
    <source>
        <dbReference type="Proteomes" id="UP000050864"/>
    </source>
</evidence>
<dbReference type="OrthoDB" id="9803803at2"/>
<proteinExistence type="predicted"/>
<dbReference type="EMBL" id="LDJI01000020">
    <property type="protein sequence ID" value="KRG63733.1"/>
    <property type="molecule type" value="Genomic_DNA"/>
</dbReference>
<accession>A0A0R0C2E7</accession>
<dbReference type="InterPro" id="IPR003010">
    <property type="entry name" value="C-N_Hydrolase"/>
</dbReference>
<dbReference type="InterPro" id="IPR036526">
    <property type="entry name" value="C-N_Hydrolase_sf"/>
</dbReference>
<dbReference type="SUPFAM" id="SSF56317">
    <property type="entry name" value="Carbon-nitrogen hydrolase"/>
    <property type="match status" value="1"/>
</dbReference>
<dbReference type="STRING" id="405444.ABB26_11020"/>
<comment type="caution">
    <text evidence="3">The sequence shown here is derived from an EMBL/GenBank/DDBJ whole genome shotgun (WGS) entry which is preliminary data.</text>
</comment>
<gene>
    <name evidence="3" type="ORF">ABB26_11020</name>
</gene>
<dbReference type="PANTHER" id="PTHR43674">
    <property type="entry name" value="NITRILASE C965.09-RELATED"/>
    <property type="match status" value="1"/>
</dbReference>
<dbReference type="Proteomes" id="UP000050864">
    <property type="component" value="Unassembled WGS sequence"/>
</dbReference>
<protein>
    <submittedName>
        <fullName evidence="3">Nitrilase</fullName>
    </submittedName>
</protein>
<dbReference type="InterPro" id="IPR050345">
    <property type="entry name" value="Aliph_Amidase/BUP"/>
</dbReference>
<evidence type="ECO:0000313" key="3">
    <source>
        <dbReference type="EMBL" id="KRG63733.1"/>
    </source>
</evidence>
<dbReference type="PROSITE" id="PS50263">
    <property type="entry name" value="CN_HYDROLASE"/>
    <property type="match status" value="1"/>
</dbReference>
<dbReference type="GO" id="GO:0016811">
    <property type="term" value="F:hydrolase activity, acting on carbon-nitrogen (but not peptide) bonds, in linear amides"/>
    <property type="evidence" value="ECO:0007669"/>
    <property type="project" value="TreeGrafter"/>
</dbReference>
<organism evidence="3 4">
    <name type="scientific">Stenotrophomonas humi</name>
    <dbReference type="NCBI Taxonomy" id="405444"/>
    <lineage>
        <taxon>Bacteria</taxon>
        <taxon>Pseudomonadati</taxon>
        <taxon>Pseudomonadota</taxon>
        <taxon>Gammaproteobacteria</taxon>
        <taxon>Lysobacterales</taxon>
        <taxon>Lysobacteraceae</taxon>
        <taxon>Stenotrophomonas</taxon>
    </lineage>
</organism>
<sequence length="347" mass="37094">MIDAYRALALQTTCRAINACTTPEDAAAAVATNIERIGRQIRASKAFIGTDLKLVVLPEYFATSYPLGETIPGWAAKGGFAMDGAEYEQLGRIAQDNGVYLCSNAYERDPNFPELYFQSSVILDDSGNQILRYRRLISLYAPSPHDVWDKYLDVYGIDGVFPVARTPIGRLACIASEEILYPEIARALGLRGAEVILHSTSEVGSPELTPKDIAKRARAIENMAYVVSANTAGISGVDIPLGSADGMSKIVDEQGRVLAAAGAGESMAAYADLDITGLRRRRLRPGMGNFLSRLPQGAINAGLASTALKPNALLEGDTVKIPQRADFAARQKATLDALLSAGVLGND</sequence>
<dbReference type="PANTHER" id="PTHR43674:SF16">
    <property type="entry name" value="CARBON-NITROGEN FAMILY, PUTATIVE (AFU_ORTHOLOGUE AFUA_5G02350)-RELATED"/>
    <property type="match status" value="1"/>
</dbReference>
<keyword evidence="4" id="KW-1185">Reference proteome</keyword>
<evidence type="ECO:0000259" key="2">
    <source>
        <dbReference type="PROSITE" id="PS50263"/>
    </source>
</evidence>
<dbReference type="PATRIC" id="fig|405444.3.peg.1287"/>
<dbReference type="RefSeq" id="WP_057634028.1">
    <property type="nucleotide sequence ID" value="NZ_LDJI01000020.1"/>
</dbReference>
<name>A0A0R0C2E7_9GAMM</name>
<evidence type="ECO:0000256" key="1">
    <source>
        <dbReference type="ARBA" id="ARBA00022801"/>
    </source>
</evidence>
<keyword evidence="1" id="KW-0378">Hydrolase</keyword>
<dbReference type="AlphaFoldDB" id="A0A0R0C2E7"/>
<dbReference type="Pfam" id="PF00795">
    <property type="entry name" value="CN_hydrolase"/>
    <property type="match status" value="1"/>
</dbReference>
<feature type="domain" description="CN hydrolase" evidence="2">
    <location>
        <begin position="15"/>
        <end position="275"/>
    </location>
</feature>